<keyword evidence="2" id="KW-1133">Transmembrane helix</keyword>
<gene>
    <name evidence="3" type="ORF">EYH02_04655</name>
</gene>
<feature type="transmembrane region" description="Helical" evidence="2">
    <location>
        <begin position="90"/>
        <end position="111"/>
    </location>
</feature>
<name>A0A832YYN1_9CREN</name>
<keyword evidence="2" id="KW-0472">Membrane</keyword>
<reference evidence="3" key="1">
    <citation type="journal article" date="2020" name="ISME J.">
        <title>Gammaproteobacteria mediating utilization of methyl-, sulfur- and petroleum organic compounds in deep ocean hydrothermal plumes.</title>
        <authorList>
            <person name="Zhou Z."/>
            <person name="Liu Y."/>
            <person name="Pan J."/>
            <person name="Cron B.R."/>
            <person name="Toner B.M."/>
            <person name="Anantharaman K."/>
            <person name="Breier J.A."/>
            <person name="Dick G.J."/>
            <person name="Li M."/>
        </authorList>
    </citation>
    <scope>NUCLEOTIDE SEQUENCE</scope>
    <source>
        <strain evidence="3">SZUA-1435</strain>
    </source>
</reference>
<evidence type="ECO:0000313" key="3">
    <source>
        <dbReference type="EMBL" id="HIP57341.1"/>
    </source>
</evidence>
<dbReference type="EMBL" id="DQTV01000087">
    <property type="protein sequence ID" value="HIP57341.1"/>
    <property type="molecule type" value="Genomic_DNA"/>
</dbReference>
<keyword evidence="2" id="KW-0812">Transmembrane</keyword>
<protein>
    <recommendedName>
        <fullName evidence="5">DUF1640 domain-containing protein</fullName>
    </recommendedName>
</protein>
<dbReference type="AlphaFoldDB" id="A0A832YYN1"/>
<evidence type="ECO:0000256" key="1">
    <source>
        <dbReference type="SAM" id="Coils"/>
    </source>
</evidence>
<evidence type="ECO:0000256" key="2">
    <source>
        <dbReference type="SAM" id="Phobius"/>
    </source>
</evidence>
<comment type="caution">
    <text evidence="3">The sequence shown here is derived from an EMBL/GenBank/DDBJ whole genome shotgun (WGS) entry which is preliminary data.</text>
</comment>
<organism evidence="3 4">
    <name type="scientific">Ignisphaera aggregans</name>
    <dbReference type="NCBI Taxonomy" id="334771"/>
    <lineage>
        <taxon>Archaea</taxon>
        <taxon>Thermoproteota</taxon>
        <taxon>Thermoprotei</taxon>
        <taxon>Desulfurococcales</taxon>
        <taxon>Desulfurococcaceae</taxon>
        <taxon>Ignisphaera</taxon>
    </lineage>
</organism>
<proteinExistence type="predicted"/>
<evidence type="ECO:0008006" key="5">
    <source>
        <dbReference type="Google" id="ProtNLM"/>
    </source>
</evidence>
<accession>A0A832YYN1</accession>
<keyword evidence="1" id="KW-0175">Coiled coil</keyword>
<dbReference type="Gene3D" id="1.20.5.170">
    <property type="match status" value="1"/>
</dbReference>
<feature type="coiled-coil region" evidence="1">
    <location>
        <begin position="42"/>
        <end position="83"/>
    </location>
</feature>
<sequence length="113" mass="13138">MDIVKLFEEDVVARKRLAELLVGEPDIRLAIINAVLRDVATKSDIEKLRNEFRNEIARLEQRMDRLEERVTRLEEKVSSLDKRVDMVFKFMLMLNTPILVAVIGILLKMVLTS</sequence>
<evidence type="ECO:0000313" key="4">
    <source>
        <dbReference type="Proteomes" id="UP000605805"/>
    </source>
</evidence>
<dbReference type="Proteomes" id="UP000605805">
    <property type="component" value="Unassembled WGS sequence"/>
</dbReference>